<name>A0A0B7BWQ7_9EUPU</name>
<dbReference type="GO" id="GO:0050982">
    <property type="term" value="P:detection of mechanical stimulus"/>
    <property type="evidence" value="ECO:0007669"/>
    <property type="project" value="TreeGrafter"/>
</dbReference>
<keyword evidence="2" id="KW-1133">Transmembrane helix</keyword>
<accession>A0A0B7BWQ7</accession>
<feature type="region of interest" description="Disordered" evidence="1">
    <location>
        <begin position="1"/>
        <end position="46"/>
    </location>
</feature>
<evidence type="ECO:0000256" key="1">
    <source>
        <dbReference type="SAM" id="MobiDB-lite"/>
    </source>
</evidence>
<feature type="compositionally biased region" description="Low complexity" evidence="1">
    <location>
        <begin position="37"/>
        <end position="46"/>
    </location>
</feature>
<evidence type="ECO:0000256" key="2">
    <source>
        <dbReference type="SAM" id="Phobius"/>
    </source>
</evidence>
<dbReference type="InterPro" id="IPR051223">
    <property type="entry name" value="Polycystin"/>
</dbReference>
<evidence type="ECO:0008006" key="4">
    <source>
        <dbReference type="Google" id="ProtNLM"/>
    </source>
</evidence>
<feature type="compositionally biased region" description="Basic and acidic residues" evidence="1">
    <location>
        <begin position="20"/>
        <end position="36"/>
    </location>
</feature>
<reference evidence="3" key="1">
    <citation type="submission" date="2014-12" db="EMBL/GenBank/DDBJ databases">
        <title>Insight into the proteome of Arion vulgaris.</title>
        <authorList>
            <person name="Aradska J."/>
            <person name="Bulat T."/>
            <person name="Smidak R."/>
            <person name="Sarate P."/>
            <person name="Gangsoo J."/>
            <person name="Sialana F."/>
            <person name="Bilban M."/>
            <person name="Lubec G."/>
        </authorList>
    </citation>
    <scope>NUCLEOTIDE SEQUENCE</scope>
    <source>
        <tissue evidence="3">Skin</tissue>
    </source>
</reference>
<feature type="transmembrane region" description="Helical" evidence="2">
    <location>
        <begin position="96"/>
        <end position="121"/>
    </location>
</feature>
<keyword evidence="2" id="KW-0472">Membrane</keyword>
<protein>
    <recommendedName>
        <fullName evidence="4">Polycystin domain-containing protein</fullName>
    </recommendedName>
</protein>
<dbReference type="AlphaFoldDB" id="A0A0B7BWQ7"/>
<keyword evidence="2" id="KW-0812">Transmembrane</keyword>
<dbReference type="EMBL" id="HACG01050492">
    <property type="protein sequence ID" value="CEK97357.1"/>
    <property type="molecule type" value="Transcribed_RNA"/>
</dbReference>
<evidence type="ECO:0000313" key="3">
    <source>
        <dbReference type="EMBL" id="CEK97357.1"/>
    </source>
</evidence>
<dbReference type="GO" id="GO:0016020">
    <property type="term" value="C:membrane"/>
    <property type="evidence" value="ECO:0007669"/>
    <property type="project" value="TreeGrafter"/>
</dbReference>
<proteinExistence type="predicted"/>
<dbReference type="PANTHER" id="PTHR10877:SF183">
    <property type="entry name" value="AT14535P-RELATED"/>
    <property type="match status" value="1"/>
</dbReference>
<organism evidence="3">
    <name type="scientific">Arion vulgaris</name>
    <dbReference type="NCBI Taxonomy" id="1028688"/>
    <lineage>
        <taxon>Eukaryota</taxon>
        <taxon>Metazoa</taxon>
        <taxon>Spiralia</taxon>
        <taxon>Lophotrochozoa</taxon>
        <taxon>Mollusca</taxon>
        <taxon>Gastropoda</taxon>
        <taxon>Heterobranchia</taxon>
        <taxon>Euthyneura</taxon>
        <taxon>Panpulmonata</taxon>
        <taxon>Eupulmonata</taxon>
        <taxon>Stylommatophora</taxon>
        <taxon>Helicina</taxon>
        <taxon>Arionoidea</taxon>
        <taxon>Arionidae</taxon>
        <taxon>Arion</taxon>
    </lineage>
</organism>
<feature type="non-terminal residue" evidence="3">
    <location>
        <position position="180"/>
    </location>
</feature>
<dbReference type="GO" id="GO:0005262">
    <property type="term" value="F:calcium channel activity"/>
    <property type="evidence" value="ECO:0007669"/>
    <property type="project" value="TreeGrafter"/>
</dbReference>
<dbReference type="PANTHER" id="PTHR10877">
    <property type="entry name" value="POLYCYSTIN FAMILY MEMBER"/>
    <property type="match status" value="1"/>
</dbReference>
<sequence>MSHRPGSGQSRTAWDGGYEDGIRTEPDLGMDSENHSTKSSSSQMDSSTADLKKFNKSGDGVFNSCLKGVRSLWATRQTEETKTNRELYVTTTLRELIIYIVFLVVLCVITFGMTSTTMYYYTKVMSDLFLDTADDGGTTFRDISSVEDFWSYAKGPLMDGLYWETYYNNESIPEGQAGYI</sequence>
<gene>
    <name evidence="3" type="primary">ORF215542</name>
</gene>